<evidence type="ECO:0000313" key="2">
    <source>
        <dbReference type="EMBL" id="CAH2216060.1"/>
    </source>
</evidence>
<sequence length="82" mass="8521">MGYEARLVARGGDRLTLAQTLLSSALDPARCSVIVNSDIERNKITRGGEAISGVSSGQPARRQGGEAAGREAARPLGLVMNV</sequence>
<feature type="region of interest" description="Disordered" evidence="1">
    <location>
        <begin position="50"/>
        <end position="82"/>
    </location>
</feature>
<evidence type="ECO:0000313" key="3">
    <source>
        <dbReference type="Proteomes" id="UP000838756"/>
    </source>
</evidence>
<proteinExistence type="predicted"/>
<dbReference type="EMBL" id="CAKXAJ010013833">
    <property type="protein sequence ID" value="CAH2216060.1"/>
    <property type="molecule type" value="Genomic_DNA"/>
</dbReference>
<name>A0A8S4QL68_9NEOP</name>
<dbReference type="Proteomes" id="UP000838756">
    <property type="component" value="Unassembled WGS sequence"/>
</dbReference>
<dbReference type="AlphaFoldDB" id="A0A8S4QL68"/>
<organism evidence="2 3">
    <name type="scientific">Pararge aegeria aegeria</name>
    <dbReference type="NCBI Taxonomy" id="348720"/>
    <lineage>
        <taxon>Eukaryota</taxon>
        <taxon>Metazoa</taxon>
        <taxon>Ecdysozoa</taxon>
        <taxon>Arthropoda</taxon>
        <taxon>Hexapoda</taxon>
        <taxon>Insecta</taxon>
        <taxon>Pterygota</taxon>
        <taxon>Neoptera</taxon>
        <taxon>Endopterygota</taxon>
        <taxon>Lepidoptera</taxon>
        <taxon>Glossata</taxon>
        <taxon>Ditrysia</taxon>
        <taxon>Papilionoidea</taxon>
        <taxon>Nymphalidae</taxon>
        <taxon>Satyrinae</taxon>
        <taxon>Satyrini</taxon>
        <taxon>Parargina</taxon>
        <taxon>Pararge</taxon>
    </lineage>
</organism>
<protein>
    <submittedName>
        <fullName evidence="2">Jg2828 protein</fullName>
    </submittedName>
</protein>
<evidence type="ECO:0000256" key="1">
    <source>
        <dbReference type="SAM" id="MobiDB-lite"/>
    </source>
</evidence>
<comment type="caution">
    <text evidence="2">The sequence shown here is derived from an EMBL/GenBank/DDBJ whole genome shotgun (WGS) entry which is preliminary data.</text>
</comment>
<reference evidence="2" key="1">
    <citation type="submission" date="2022-03" db="EMBL/GenBank/DDBJ databases">
        <authorList>
            <person name="Lindestad O."/>
        </authorList>
    </citation>
    <scope>NUCLEOTIDE SEQUENCE</scope>
</reference>
<accession>A0A8S4QL68</accession>
<gene>
    <name evidence="2" type="primary">jg2828</name>
    <name evidence="2" type="ORF">PAEG_LOCUS4129</name>
</gene>
<keyword evidence="3" id="KW-1185">Reference proteome</keyword>